<gene>
    <name evidence="1" type="ORF">M9979_12145</name>
</gene>
<name>A0A9X2KQD3_9SPHN</name>
<protein>
    <submittedName>
        <fullName evidence="1">Uncharacterized protein</fullName>
    </submittedName>
</protein>
<accession>A0A9X2KQD3</accession>
<dbReference type="EMBL" id="JAMLDY010000014">
    <property type="protein sequence ID" value="MCP3735624.1"/>
    <property type="molecule type" value="Genomic_DNA"/>
</dbReference>
<keyword evidence="2" id="KW-1185">Reference proteome</keyword>
<dbReference type="RefSeq" id="WP_254289623.1">
    <property type="nucleotide sequence ID" value="NZ_JAMLDY010000014.1"/>
</dbReference>
<evidence type="ECO:0000313" key="1">
    <source>
        <dbReference type="EMBL" id="MCP3735624.1"/>
    </source>
</evidence>
<reference evidence="1" key="1">
    <citation type="submission" date="2022-05" db="EMBL/GenBank/DDBJ databases">
        <title>Sphingomonas sp. strain RP10 Genome sequencing and assembly.</title>
        <authorList>
            <person name="Kim I."/>
        </authorList>
    </citation>
    <scope>NUCLEOTIDE SEQUENCE</scope>
    <source>
        <strain evidence="1">RP10</strain>
    </source>
</reference>
<organism evidence="1 2">
    <name type="scientific">Sphingomonas liriopis</name>
    <dbReference type="NCBI Taxonomy" id="2949094"/>
    <lineage>
        <taxon>Bacteria</taxon>
        <taxon>Pseudomonadati</taxon>
        <taxon>Pseudomonadota</taxon>
        <taxon>Alphaproteobacteria</taxon>
        <taxon>Sphingomonadales</taxon>
        <taxon>Sphingomonadaceae</taxon>
        <taxon>Sphingomonas</taxon>
    </lineage>
</organism>
<comment type="caution">
    <text evidence="1">The sequence shown here is derived from an EMBL/GenBank/DDBJ whole genome shotgun (WGS) entry which is preliminary data.</text>
</comment>
<dbReference type="AlphaFoldDB" id="A0A9X2KQD3"/>
<sequence>MATITSIAIAARNVRSLDTGVYSIDGKPALPAVAAGDRIVLFTAPHAMRLTSAHLRQTAGMGASATLKLQKNSASTYTDLTASTTAATAGVVNSAGLLPIDLAAGDTVEVLVSGGASAAGVIEYDILARHA</sequence>
<proteinExistence type="predicted"/>
<dbReference type="Proteomes" id="UP001139486">
    <property type="component" value="Unassembled WGS sequence"/>
</dbReference>
<evidence type="ECO:0000313" key="2">
    <source>
        <dbReference type="Proteomes" id="UP001139486"/>
    </source>
</evidence>